<dbReference type="EMBL" id="BAABME010004840">
    <property type="protein sequence ID" value="GAA0163761.1"/>
    <property type="molecule type" value="Genomic_DNA"/>
</dbReference>
<evidence type="ECO:0000313" key="1">
    <source>
        <dbReference type="EMBL" id="GAA0163761.1"/>
    </source>
</evidence>
<name>A0AAV3QL90_LITER</name>
<accession>A0AAV3QL90</accession>
<comment type="caution">
    <text evidence="1">The sequence shown here is derived from an EMBL/GenBank/DDBJ whole genome shotgun (WGS) entry which is preliminary data.</text>
</comment>
<organism evidence="1 2">
    <name type="scientific">Lithospermum erythrorhizon</name>
    <name type="common">Purple gromwell</name>
    <name type="synonym">Lithospermum officinale var. erythrorhizon</name>
    <dbReference type="NCBI Taxonomy" id="34254"/>
    <lineage>
        <taxon>Eukaryota</taxon>
        <taxon>Viridiplantae</taxon>
        <taxon>Streptophyta</taxon>
        <taxon>Embryophyta</taxon>
        <taxon>Tracheophyta</taxon>
        <taxon>Spermatophyta</taxon>
        <taxon>Magnoliopsida</taxon>
        <taxon>eudicotyledons</taxon>
        <taxon>Gunneridae</taxon>
        <taxon>Pentapetalae</taxon>
        <taxon>asterids</taxon>
        <taxon>lamiids</taxon>
        <taxon>Boraginales</taxon>
        <taxon>Boraginaceae</taxon>
        <taxon>Boraginoideae</taxon>
        <taxon>Lithospermeae</taxon>
        <taxon>Lithospermum</taxon>
    </lineage>
</organism>
<dbReference type="SUPFAM" id="SSF56219">
    <property type="entry name" value="DNase I-like"/>
    <property type="match status" value="1"/>
</dbReference>
<protein>
    <submittedName>
        <fullName evidence="1">Uncharacterized protein</fullName>
    </submittedName>
</protein>
<dbReference type="InterPro" id="IPR036691">
    <property type="entry name" value="Endo/exonu/phosph_ase_sf"/>
</dbReference>
<sequence>MTSATNALPYFVTIVLATSEPQDRKELWEGLSHLANDQLPWMFMGDFNYIVDPTESMGSFTWTNGAKFKRLDRVLSNPGCMDSFSNIVIPKHVAGSPRFYKSCCRGLEQPVYGEPIFVLWQKLKRLKATLKKWNKETFGNIFSLVEQAEDEVVRFEHLFEQSNSPTDREALHKAQAEHLRLSFRGGILGTAQWH</sequence>
<dbReference type="Proteomes" id="UP001454036">
    <property type="component" value="Unassembled WGS sequence"/>
</dbReference>
<keyword evidence="2" id="KW-1185">Reference proteome</keyword>
<evidence type="ECO:0000313" key="2">
    <source>
        <dbReference type="Proteomes" id="UP001454036"/>
    </source>
</evidence>
<dbReference type="AlphaFoldDB" id="A0AAV3QL90"/>
<proteinExistence type="predicted"/>
<dbReference type="Gene3D" id="3.60.10.10">
    <property type="entry name" value="Endonuclease/exonuclease/phosphatase"/>
    <property type="match status" value="1"/>
</dbReference>
<reference evidence="1 2" key="1">
    <citation type="submission" date="2024-01" db="EMBL/GenBank/DDBJ databases">
        <title>The complete chloroplast genome sequence of Lithospermum erythrorhizon: insights into the phylogenetic relationship among Boraginaceae species and the maternal lineages of purple gromwells.</title>
        <authorList>
            <person name="Okada T."/>
            <person name="Watanabe K."/>
        </authorList>
    </citation>
    <scope>NUCLEOTIDE SEQUENCE [LARGE SCALE GENOMIC DNA]</scope>
</reference>
<gene>
    <name evidence="1" type="ORF">LIER_19552</name>
</gene>